<dbReference type="InterPro" id="IPR004155">
    <property type="entry name" value="PBS_lyase_HEAT"/>
</dbReference>
<proteinExistence type="predicted"/>
<dbReference type="PANTHER" id="PTHR12697">
    <property type="entry name" value="PBS LYASE HEAT-LIKE PROTEIN"/>
    <property type="match status" value="1"/>
</dbReference>
<accession>A0ABP0M1I4</accession>
<dbReference type="Pfam" id="PF13646">
    <property type="entry name" value="HEAT_2"/>
    <property type="match status" value="2"/>
</dbReference>
<sequence>RSEKTLTMLGAMRSVAQVVRARARCGTLPRSGHRIDFAAFAAISRPQQLHRHRKRLEGFGKDVAAGDAKTLADCRELLKDDDWFARKVAVDTLRQVSMKGDETQLSLLYTALEDEDIFVREAAVDAVVQVAHPQDPLALSKVSVSLSDEDCFVRTRAVVALGSLGQVGDQQLVGLLMDMLEDGFVPVRKRAIEALSRLSNDESVLERLRSFERNHWNSQASDPMSSTIFVGALRVTLPESSELWDAAVPEWPGLVVRHLLLLAWHLLLLASCYY</sequence>
<evidence type="ECO:0000313" key="1">
    <source>
        <dbReference type="EMBL" id="CAK9045357.1"/>
    </source>
</evidence>
<dbReference type="InterPro" id="IPR016024">
    <property type="entry name" value="ARM-type_fold"/>
</dbReference>
<dbReference type="InterPro" id="IPR011989">
    <property type="entry name" value="ARM-like"/>
</dbReference>
<keyword evidence="2" id="KW-1185">Reference proteome</keyword>
<name>A0ABP0M1I4_9DINO</name>
<evidence type="ECO:0000313" key="2">
    <source>
        <dbReference type="Proteomes" id="UP001642484"/>
    </source>
</evidence>
<feature type="non-terminal residue" evidence="1">
    <location>
        <position position="1"/>
    </location>
</feature>
<dbReference type="EMBL" id="CAXAMN010015236">
    <property type="protein sequence ID" value="CAK9045357.1"/>
    <property type="molecule type" value="Genomic_DNA"/>
</dbReference>
<dbReference type="Proteomes" id="UP001642484">
    <property type="component" value="Unassembled WGS sequence"/>
</dbReference>
<dbReference type="SMART" id="SM00567">
    <property type="entry name" value="EZ_HEAT"/>
    <property type="match status" value="3"/>
</dbReference>
<protein>
    <recommendedName>
        <fullName evidence="3">HEAT repeat domain-containing protein</fullName>
    </recommendedName>
</protein>
<dbReference type="SUPFAM" id="SSF48371">
    <property type="entry name" value="ARM repeat"/>
    <property type="match status" value="1"/>
</dbReference>
<dbReference type="PANTHER" id="PTHR12697:SF5">
    <property type="entry name" value="DEOXYHYPUSINE HYDROXYLASE"/>
    <property type="match status" value="1"/>
</dbReference>
<evidence type="ECO:0008006" key="3">
    <source>
        <dbReference type="Google" id="ProtNLM"/>
    </source>
</evidence>
<reference evidence="1 2" key="1">
    <citation type="submission" date="2024-02" db="EMBL/GenBank/DDBJ databases">
        <authorList>
            <person name="Chen Y."/>
            <person name="Shah S."/>
            <person name="Dougan E. K."/>
            <person name="Thang M."/>
            <person name="Chan C."/>
        </authorList>
    </citation>
    <scope>NUCLEOTIDE SEQUENCE [LARGE SCALE GENOMIC DNA]</scope>
</reference>
<organism evidence="1 2">
    <name type="scientific">Durusdinium trenchii</name>
    <dbReference type="NCBI Taxonomy" id="1381693"/>
    <lineage>
        <taxon>Eukaryota</taxon>
        <taxon>Sar</taxon>
        <taxon>Alveolata</taxon>
        <taxon>Dinophyceae</taxon>
        <taxon>Suessiales</taxon>
        <taxon>Symbiodiniaceae</taxon>
        <taxon>Durusdinium</taxon>
    </lineage>
</organism>
<gene>
    <name evidence="1" type="ORF">CCMP2556_LOCUS23725</name>
</gene>
<comment type="caution">
    <text evidence="1">The sequence shown here is derived from an EMBL/GenBank/DDBJ whole genome shotgun (WGS) entry which is preliminary data.</text>
</comment>
<dbReference type="Gene3D" id="1.25.10.10">
    <property type="entry name" value="Leucine-rich Repeat Variant"/>
    <property type="match status" value="1"/>
</dbReference>